<keyword evidence="11" id="KW-0697">Rotamase</keyword>
<evidence type="ECO:0000256" key="6">
    <source>
        <dbReference type="ARBA" id="ARBA00023136"/>
    </source>
</evidence>
<evidence type="ECO:0000256" key="9">
    <source>
        <dbReference type="ARBA" id="ARBA00040743"/>
    </source>
</evidence>
<sequence>MLQKLRDKTSGWIVTVILGLLMIPFLFVIDSSYLGGVGSQNVAKVAAPPTWWKSAPSWWPVSFLWQHHEISSNDFRVRFEQARQQARQEQGEDFDPRQFESTESKLAVLDQMIDEQVVRLAGEQSGIVIGDGAVREYIASIPAFLGADGKFNQDNYRIALASGNPPRTPTQFETLVRESIQQSIIPSALQRSGFTTQSEAERLMKLLGETRDVELAALPETPADTAEVTDAQIKQWYDSHTKDFRQQETVSLEYVEINGANLPAPAAADEATLRKRYEDEKARFATPEQRLASHILITADGSDPAKLKAAEEKATRLAAEAKAPGADFAALAKANSEDPGSKDTGGDLGWVERGAMVKPFEDALFAMKAGEVTGPVKTDFGFHVLKLRETKGGEGRSFEEVRDQLAAEQLKADTDRVFTELSGRLVDLVYKNPTSLEGPAKDMSLPVQTIGPFTRTTASGIAANPAVLRAAFSDVLTQDGTVSDPIELGPNHSVMIRVTEHSPEQALPLDKAREQVIAAIHADRTRQASEKAVDAVLAKLKAGQTLQALATSDKLQISPLPGLPRTQPVPTPEINRAVFSAPLPAEGKPSYGKVAVQGRYVIYAVTKVTPGNVAEVDAAQQQQLKEQLSQIDGMAAAKAYVEAMRKHFKVQTEEANL</sequence>
<evidence type="ECO:0000256" key="1">
    <source>
        <dbReference type="ARBA" id="ARBA00004382"/>
    </source>
</evidence>
<evidence type="ECO:0000256" key="5">
    <source>
        <dbReference type="ARBA" id="ARBA00022989"/>
    </source>
</evidence>
<dbReference type="OrthoDB" id="9812372at2"/>
<keyword evidence="11 14" id="KW-0413">Isomerase</keyword>
<keyword evidence="6 12" id="KW-0472">Membrane</keyword>
<dbReference type="EMBL" id="NIVS01000011">
    <property type="protein sequence ID" value="OWQ55699.1"/>
    <property type="molecule type" value="Genomic_DNA"/>
</dbReference>
<dbReference type="InterPro" id="IPR046357">
    <property type="entry name" value="PPIase_dom_sf"/>
</dbReference>
<comment type="caution">
    <text evidence="14">The sequence shown here is derived from an EMBL/GenBank/DDBJ whole genome shotgun (WGS) entry which is preliminary data.</text>
</comment>
<dbReference type="Proteomes" id="UP000198157">
    <property type="component" value="Unassembled WGS sequence"/>
</dbReference>
<dbReference type="InterPro" id="IPR000297">
    <property type="entry name" value="PPIase_PpiC"/>
</dbReference>
<evidence type="ECO:0000256" key="4">
    <source>
        <dbReference type="ARBA" id="ARBA00022692"/>
    </source>
</evidence>
<dbReference type="Gene3D" id="1.10.4030.10">
    <property type="entry name" value="Porin chaperone SurA, peptide-binding domain"/>
    <property type="match status" value="1"/>
</dbReference>
<dbReference type="SUPFAM" id="SSF54534">
    <property type="entry name" value="FKBP-like"/>
    <property type="match status" value="1"/>
</dbReference>
<dbReference type="AlphaFoldDB" id="A0A246HQ46"/>
<evidence type="ECO:0000313" key="15">
    <source>
        <dbReference type="Proteomes" id="UP000198157"/>
    </source>
</evidence>
<accession>A0A246HQ46</accession>
<evidence type="ECO:0000256" key="2">
    <source>
        <dbReference type="ARBA" id="ARBA00022475"/>
    </source>
</evidence>
<organism evidence="14 15">
    <name type="scientific">Stenotrophomonas maltophilia</name>
    <name type="common">Pseudomonas maltophilia</name>
    <name type="synonym">Xanthomonas maltophilia</name>
    <dbReference type="NCBI Taxonomy" id="40324"/>
    <lineage>
        <taxon>Bacteria</taxon>
        <taxon>Pseudomonadati</taxon>
        <taxon>Pseudomonadota</taxon>
        <taxon>Gammaproteobacteria</taxon>
        <taxon>Lysobacterales</taxon>
        <taxon>Lysobacteraceae</taxon>
        <taxon>Stenotrophomonas</taxon>
        <taxon>Stenotrophomonas maltophilia group</taxon>
    </lineage>
</organism>
<dbReference type="PROSITE" id="PS50198">
    <property type="entry name" value="PPIC_PPIASE_2"/>
    <property type="match status" value="1"/>
</dbReference>
<dbReference type="PROSITE" id="PS01096">
    <property type="entry name" value="PPIC_PPIASE_1"/>
    <property type="match status" value="1"/>
</dbReference>
<evidence type="ECO:0000256" key="7">
    <source>
        <dbReference type="ARBA" id="ARBA00023186"/>
    </source>
</evidence>
<dbReference type="Pfam" id="PF13624">
    <property type="entry name" value="SurA_N_3"/>
    <property type="match status" value="1"/>
</dbReference>
<keyword evidence="7" id="KW-0143">Chaperone</keyword>
<keyword evidence="2" id="KW-1003">Cell membrane</keyword>
<reference evidence="14 15" key="1">
    <citation type="submission" date="2017-06" db="EMBL/GenBank/DDBJ databases">
        <authorList>
            <person name="Kim H.J."/>
            <person name="Triplett B.A."/>
        </authorList>
    </citation>
    <scope>NUCLEOTIDE SEQUENCE [LARGE SCALE GENOMIC DNA]</scope>
    <source>
        <strain evidence="14 15">13146</strain>
    </source>
</reference>
<evidence type="ECO:0000256" key="12">
    <source>
        <dbReference type="SAM" id="Phobius"/>
    </source>
</evidence>
<dbReference type="InterPro" id="IPR027304">
    <property type="entry name" value="Trigger_fact/SurA_dom_sf"/>
</dbReference>
<protein>
    <recommendedName>
        <fullName evidence="9">Periplasmic chaperone PpiD</fullName>
    </recommendedName>
    <alternativeName>
        <fullName evidence="10">Periplasmic folding chaperone</fullName>
    </alternativeName>
</protein>
<comment type="subcellular location">
    <subcellularLocation>
        <location evidence="1">Cell inner membrane</location>
        <topology evidence="1">Single-pass type II membrane protein</topology>
        <orientation evidence="1">Periplasmic side</orientation>
    </subcellularLocation>
</comment>
<evidence type="ECO:0000256" key="8">
    <source>
        <dbReference type="ARBA" id="ARBA00038408"/>
    </source>
</evidence>
<keyword evidence="3" id="KW-0997">Cell inner membrane</keyword>
<dbReference type="Gene3D" id="3.10.50.40">
    <property type="match status" value="1"/>
</dbReference>
<keyword evidence="5 12" id="KW-1133">Transmembrane helix</keyword>
<dbReference type="GO" id="GO:0003755">
    <property type="term" value="F:peptidyl-prolyl cis-trans isomerase activity"/>
    <property type="evidence" value="ECO:0007669"/>
    <property type="project" value="UniProtKB-KW"/>
</dbReference>
<evidence type="ECO:0000256" key="10">
    <source>
        <dbReference type="ARBA" id="ARBA00042775"/>
    </source>
</evidence>
<comment type="similarity">
    <text evidence="8">Belongs to the PpiD chaperone family.</text>
</comment>
<feature type="transmembrane region" description="Helical" evidence="12">
    <location>
        <begin position="12"/>
        <end position="34"/>
    </location>
</feature>
<dbReference type="InterPro" id="IPR023058">
    <property type="entry name" value="PPIase_PpiC_CS"/>
</dbReference>
<dbReference type="InterPro" id="IPR052029">
    <property type="entry name" value="PpiD_chaperone"/>
</dbReference>
<feature type="domain" description="PpiC" evidence="13">
    <location>
        <begin position="287"/>
        <end position="389"/>
    </location>
</feature>
<dbReference type="PANTHER" id="PTHR47529">
    <property type="entry name" value="PEPTIDYL-PROLYL CIS-TRANS ISOMERASE D"/>
    <property type="match status" value="1"/>
</dbReference>
<name>A0A246HQ46_STEMA</name>
<evidence type="ECO:0000256" key="11">
    <source>
        <dbReference type="PROSITE-ProRule" id="PRU00278"/>
    </source>
</evidence>
<proteinExistence type="inferred from homology"/>
<dbReference type="Pfam" id="PF13623">
    <property type="entry name" value="SurA_N_2"/>
    <property type="match status" value="1"/>
</dbReference>
<evidence type="ECO:0000259" key="13">
    <source>
        <dbReference type="PROSITE" id="PS50198"/>
    </source>
</evidence>
<dbReference type="SUPFAM" id="SSF109998">
    <property type="entry name" value="Triger factor/SurA peptide-binding domain-like"/>
    <property type="match status" value="1"/>
</dbReference>
<keyword evidence="4 12" id="KW-0812">Transmembrane</keyword>
<dbReference type="GO" id="GO:0005886">
    <property type="term" value="C:plasma membrane"/>
    <property type="evidence" value="ECO:0007669"/>
    <property type="project" value="UniProtKB-SubCell"/>
</dbReference>
<dbReference type="Pfam" id="PF13616">
    <property type="entry name" value="Rotamase_3"/>
    <property type="match status" value="1"/>
</dbReference>
<evidence type="ECO:0000256" key="3">
    <source>
        <dbReference type="ARBA" id="ARBA00022519"/>
    </source>
</evidence>
<evidence type="ECO:0000313" key="14">
    <source>
        <dbReference type="EMBL" id="OWQ55699.1"/>
    </source>
</evidence>
<dbReference type="PANTHER" id="PTHR47529:SF1">
    <property type="entry name" value="PERIPLASMIC CHAPERONE PPID"/>
    <property type="match status" value="1"/>
</dbReference>
<gene>
    <name evidence="14" type="ORF">CEE60_05295</name>
</gene>